<comment type="similarity">
    <text evidence="2">Belongs to the COMM domain-containing protein 3 family.</text>
</comment>
<protein>
    <recommendedName>
        <fullName evidence="1">COMM domain-containing protein 3</fullName>
    </recommendedName>
</protein>
<accession>A0A812E9D1</accession>
<proteinExistence type="inferred from homology"/>
<dbReference type="PANTHER" id="PTHR31159:SF1">
    <property type="entry name" value="COMM DOMAIN-CONTAINING PROTEIN 3"/>
    <property type="match status" value="1"/>
</dbReference>
<comment type="caution">
    <text evidence="4">The sequence shown here is derived from an EMBL/GenBank/DDBJ whole genome shotgun (WGS) entry which is preliminary data.</text>
</comment>
<evidence type="ECO:0000256" key="1">
    <source>
        <dbReference type="ARBA" id="ARBA00016548"/>
    </source>
</evidence>
<dbReference type="OrthoDB" id="1917519at2759"/>
<dbReference type="PANTHER" id="PTHR31159">
    <property type="entry name" value="COMM DOMAIN-CONTAINING PROTEIN 3"/>
    <property type="match status" value="1"/>
</dbReference>
<dbReference type="PROSITE" id="PS51269">
    <property type="entry name" value="COMM"/>
    <property type="match status" value="1"/>
</dbReference>
<dbReference type="CDD" id="cd04751">
    <property type="entry name" value="Commd3"/>
    <property type="match status" value="1"/>
</dbReference>
<dbReference type="GO" id="GO:0006814">
    <property type="term" value="P:sodium ion transport"/>
    <property type="evidence" value="ECO:0007669"/>
    <property type="project" value="InterPro"/>
</dbReference>
<dbReference type="AlphaFoldDB" id="A0A812E9D1"/>
<dbReference type="EMBL" id="CAHIKZ030004982">
    <property type="protein sequence ID" value="CAE1317950.1"/>
    <property type="molecule type" value="Genomic_DNA"/>
</dbReference>
<evidence type="ECO:0000256" key="2">
    <source>
        <dbReference type="ARBA" id="ARBA00093469"/>
    </source>
</evidence>
<evidence type="ECO:0000313" key="4">
    <source>
        <dbReference type="EMBL" id="CAE1317950.1"/>
    </source>
</evidence>
<dbReference type="InterPro" id="IPR037355">
    <property type="entry name" value="COMMD3"/>
</dbReference>
<dbReference type="Proteomes" id="UP000597762">
    <property type="component" value="Unassembled WGS sequence"/>
</dbReference>
<sequence>MEVSTNVLQGITAANNNENVPDDCFPALVTSACQGILNQSPHIDPRLRKLDQDVLKETLASFALFISEAAKHDTDVQSLMSLLEECNFSKDRIKTFVSVFCKNKPFLQTLLANTHESLPHVLGVKWRLDYYIKSNHLEKTHQPVYLLSLVTEIPGESELQELNFSCTLEQLQMLVGKLRDASKCVERFAQL</sequence>
<feature type="domain" description="COMM" evidence="3">
    <location>
        <begin position="120"/>
        <end position="189"/>
    </location>
</feature>
<gene>
    <name evidence="4" type="ORF">SPHA_68467</name>
</gene>
<name>A0A812E9D1_ACAPH</name>
<dbReference type="InterPro" id="IPR017920">
    <property type="entry name" value="COMM"/>
</dbReference>
<dbReference type="Pfam" id="PF21672">
    <property type="entry name" value="COMM_HN"/>
    <property type="match status" value="1"/>
</dbReference>
<reference evidence="4" key="1">
    <citation type="submission" date="2021-01" db="EMBL/GenBank/DDBJ databases">
        <authorList>
            <person name="Li R."/>
            <person name="Bekaert M."/>
        </authorList>
    </citation>
    <scope>NUCLEOTIDE SEQUENCE</scope>
    <source>
        <strain evidence="4">Farmed</strain>
    </source>
</reference>
<evidence type="ECO:0000313" key="5">
    <source>
        <dbReference type="Proteomes" id="UP000597762"/>
    </source>
</evidence>
<keyword evidence="5" id="KW-1185">Reference proteome</keyword>
<evidence type="ECO:0000259" key="3">
    <source>
        <dbReference type="PROSITE" id="PS51269"/>
    </source>
</evidence>
<organism evidence="4 5">
    <name type="scientific">Acanthosepion pharaonis</name>
    <name type="common">Pharaoh cuttlefish</name>
    <name type="synonym">Sepia pharaonis</name>
    <dbReference type="NCBI Taxonomy" id="158019"/>
    <lineage>
        <taxon>Eukaryota</taxon>
        <taxon>Metazoa</taxon>
        <taxon>Spiralia</taxon>
        <taxon>Lophotrochozoa</taxon>
        <taxon>Mollusca</taxon>
        <taxon>Cephalopoda</taxon>
        <taxon>Coleoidea</taxon>
        <taxon>Decapodiformes</taxon>
        <taxon>Sepiida</taxon>
        <taxon>Sepiina</taxon>
        <taxon>Sepiidae</taxon>
        <taxon>Acanthosepion</taxon>
    </lineage>
</organism>
<dbReference type="Pfam" id="PF07258">
    <property type="entry name" value="COMM_domain"/>
    <property type="match status" value="1"/>
</dbReference>